<dbReference type="Proteomes" id="UP000308600">
    <property type="component" value="Unassembled WGS sequence"/>
</dbReference>
<accession>A0ACD3ACQ0</accession>
<keyword evidence="2" id="KW-1185">Reference proteome</keyword>
<protein>
    <submittedName>
        <fullName evidence="1">Uncharacterized protein</fullName>
    </submittedName>
</protein>
<name>A0ACD3ACQ0_9AGAR</name>
<proteinExistence type="predicted"/>
<reference evidence="1 2" key="1">
    <citation type="journal article" date="2019" name="Nat. Ecol. Evol.">
        <title>Megaphylogeny resolves global patterns of mushroom evolution.</title>
        <authorList>
            <person name="Varga T."/>
            <person name="Krizsan K."/>
            <person name="Foldi C."/>
            <person name="Dima B."/>
            <person name="Sanchez-Garcia M."/>
            <person name="Sanchez-Ramirez S."/>
            <person name="Szollosi G.J."/>
            <person name="Szarkandi J.G."/>
            <person name="Papp V."/>
            <person name="Albert L."/>
            <person name="Andreopoulos W."/>
            <person name="Angelini C."/>
            <person name="Antonin V."/>
            <person name="Barry K.W."/>
            <person name="Bougher N.L."/>
            <person name="Buchanan P."/>
            <person name="Buyck B."/>
            <person name="Bense V."/>
            <person name="Catcheside P."/>
            <person name="Chovatia M."/>
            <person name="Cooper J."/>
            <person name="Damon W."/>
            <person name="Desjardin D."/>
            <person name="Finy P."/>
            <person name="Geml J."/>
            <person name="Haridas S."/>
            <person name="Hughes K."/>
            <person name="Justo A."/>
            <person name="Karasinski D."/>
            <person name="Kautmanova I."/>
            <person name="Kiss B."/>
            <person name="Kocsube S."/>
            <person name="Kotiranta H."/>
            <person name="LaButti K.M."/>
            <person name="Lechner B.E."/>
            <person name="Liimatainen K."/>
            <person name="Lipzen A."/>
            <person name="Lukacs Z."/>
            <person name="Mihaltcheva S."/>
            <person name="Morgado L.N."/>
            <person name="Niskanen T."/>
            <person name="Noordeloos M.E."/>
            <person name="Ohm R.A."/>
            <person name="Ortiz-Santana B."/>
            <person name="Ovrebo C."/>
            <person name="Racz N."/>
            <person name="Riley R."/>
            <person name="Savchenko A."/>
            <person name="Shiryaev A."/>
            <person name="Soop K."/>
            <person name="Spirin V."/>
            <person name="Szebenyi C."/>
            <person name="Tomsovsky M."/>
            <person name="Tulloss R.E."/>
            <person name="Uehling J."/>
            <person name="Grigoriev I.V."/>
            <person name="Vagvolgyi C."/>
            <person name="Papp T."/>
            <person name="Martin F.M."/>
            <person name="Miettinen O."/>
            <person name="Hibbett D.S."/>
            <person name="Nagy L.G."/>
        </authorList>
    </citation>
    <scope>NUCLEOTIDE SEQUENCE [LARGE SCALE GENOMIC DNA]</scope>
    <source>
        <strain evidence="1 2">NL-1719</strain>
    </source>
</reference>
<gene>
    <name evidence="1" type="ORF">BDN72DRAFT_803057</name>
</gene>
<evidence type="ECO:0000313" key="1">
    <source>
        <dbReference type="EMBL" id="TFK63668.1"/>
    </source>
</evidence>
<organism evidence="1 2">
    <name type="scientific">Pluteus cervinus</name>
    <dbReference type="NCBI Taxonomy" id="181527"/>
    <lineage>
        <taxon>Eukaryota</taxon>
        <taxon>Fungi</taxon>
        <taxon>Dikarya</taxon>
        <taxon>Basidiomycota</taxon>
        <taxon>Agaricomycotina</taxon>
        <taxon>Agaricomycetes</taxon>
        <taxon>Agaricomycetidae</taxon>
        <taxon>Agaricales</taxon>
        <taxon>Pluteineae</taxon>
        <taxon>Pluteaceae</taxon>
        <taxon>Pluteus</taxon>
    </lineage>
</organism>
<dbReference type="EMBL" id="ML208511">
    <property type="protein sequence ID" value="TFK63668.1"/>
    <property type="molecule type" value="Genomic_DNA"/>
</dbReference>
<evidence type="ECO:0000313" key="2">
    <source>
        <dbReference type="Proteomes" id="UP000308600"/>
    </source>
</evidence>
<sequence length="584" mass="65734">MHSRQPYSGRSRRLVLAFDVGTTFSGISYSILDPGHVPEIKGVTRFPYQDSTSGDFKVPSIIWYDADGKVRAIGAGAVRDGIEQEAEDGQWSKVEWFKLHLRPTTLGVDEVSRFTLQMPPLPAGKTIVEVFADFFRFLYESSRAYIESNYSTGRSIWSSIQSDTIFVISHPNGWEGPQQSQMRQAAILADLIPDTDEGRNRIQFVTEGEASLHFCINQDLMTERIKTESRILVVDAGGGTIDISSYKKRDDKEGSFSELAASECKLRGSIFVTQFARRHLEEYLRDTPFSGAVPDIVRCFDKSTKLHFRQIEDPAFIKFGTFRDNDPAHNIRSGQLKLQGVEVAKFFQSPIDCIIDVILRHHRDHSISAVFLVGGFAASDWLFKRVQAAVFDKNIGVSRPVSQTNKAVADGAASFYVDHYVSTRVSKFHYGVRCSKHFDPRKADHVAREDQMYTNLAGEERIPGAFSIILPRNSTVSEEQEFSCPLHRLRRDNVELGSIAAQIFCYRGTRECISWMDEEPDNMEVMCTVEADTSIASAAVVPRRGMDGRSTILLFGLTEFKAMLSWEENGVEMRSPARVIHEST</sequence>